<organism evidence="2">
    <name type="scientific">candidate division WWE3 bacterium</name>
    <dbReference type="NCBI Taxonomy" id="2053526"/>
    <lineage>
        <taxon>Bacteria</taxon>
        <taxon>Katanobacteria</taxon>
    </lineage>
</organism>
<keyword evidence="1" id="KW-0812">Transmembrane</keyword>
<dbReference type="AlphaFoldDB" id="A0A7C4XTV8"/>
<gene>
    <name evidence="2" type="ORF">ENR63_02240</name>
</gene>
<proteinExistence type="predicted"/>
<evidence type="ECO:0000313" key="2">
    <source>
        <dbReference type="EMBL" id="HGW29720.1"/>
    </source>
</evidence>
<dbReference type="EMBL" id="DSRT01000119">
    <property type="protein sequence ID" value="HGW29720.1"/>
    <property type="molecule type" value="Genomic_DNA"/>
</dbReference>
<comment type="caution">
    <text evidence="2">The sequence shown here is derived from an EMBL/GenBank/DDBJ whole genome shotgun (WGS) entry which is preliminary data.</text>
</comment>
<protein>
    <submittedName>
        <fullName evidence="2">Uncharacterized protein</fullName>
    </submittedName>
</protein>
<accession>A0A7C4XTV8</accession>
<reference evidence="2" key="1">
    <citation type="journal article" date="2020" name="mSystems">
        <title>Genome- and Community-Level Interaction Insights into Carbon Utilization and Element Cycling Functions of Hydrothermarchaeota in Hydrothermal Sediment.</title>
        <authorList>
            <person name="Zhou Z."/>
            <person name="Liu Y."/>
            <person name="Xu W."/>
            <person name="Pan J."/>
            <person name="Luo Z.H."/>
            <person name="Li M."/>
        </authorList>
    </citation>
    <scope>NUCLEOTIDE SEQUENCE [LARGE SCALE GENOMIC DNA]</scope>
    <source>
        <strain evidence="2">SpSt-417</strain>
    </source>
</reference>
<keyword evidence="1" id="KW-1133">Transmembrane helix</keyword>
<keyword evidence="1" id="KW-0472">Membrane</keyword>
<feature type="transmembrane region" description="Helical" evidence="1">
    <location>
        <begin position="12"/>
        <end position="36"/>
    </location>
</feature>
<name>A0A7C4XTV8_UNCKA</name>
<sequence length="205" mass="23441">MQLHKIKKNLPLILILPAAWLSSFSLVLVFLIVVLFTSFDKTNHTYKYSIFSAKPLVLGIMTSSTQNGDPRAAKIDSVFRKYNCPLEGLGKVFVLEADRNNIPYWIVAAIAFQESSCGKQIPYVDDKPSYNAWGWAVYGDQVRTFESWENGIQVVSRYMGERFFSRGVTDLCEIMKTYTPPSKGSWCKGVEFYQDEIHEFESPKH</sequence>
<evidence type="ECO:0000256" key="1">
    <source>
        <dbReference type="SAM" id="Phobius"/>
    </source>
</evidence>